<proteinExistence type="predicted"/>
<comment type="caution">
    <text evidence="3">The sequence shown here is derived from an EMBL/GenBank/DDBJ whole genome shotgun (WGS) entry which is preliminary data.</text>
</comment>
<dbReference type="InterPro" id="IPR036188">
    <property type="entry name" value="FAD/NAD-bd_sf"/>
</dbReference>
<evidence type="ECO:0000259" key="2">
    <source>
        <dbReference type="Pfam" id="PF01266"/>
    </source>
</evidence>
<evidence type="ECO:0000313" key="4">
    <source>
        <dbReference type="Proteomes" id="UP001519064"/>
    </source>
</evidence>
<reference evidence="3 4" key="1">
    <citation type="submission" date="2020-11" db="EMBL/GenBank/DDBJ databases">
        <title>Streptomyces spirodelae sp. nov., isolated from duckweed.</title>
        <authorList>
            <person name="Saimee Y."/>
            <person name="Duangmal K."/>
        </authorList>
    </citation>
    <scope>NUCLEOTIDE SEQUENCE [LARGE SCALE GENOMIC DNA]</scope>
    <source>
        <strain evidence="3 4">S16-07</strain>
    </source>
</reference>
<sequence length="412" mass="44611">MRIIVVGAGAVGLASAYRLARSGCDVLVLDARRPGSAATHGNAAKIALAESGPVPAPGVVLQGLKWMLKPDSPLYVKPSLAPGFVKFMLSMARHCTARDFRNGLETHLRLAEGTTDLLDDWNRDGISFEMHRKGVLLAFETRQRYEEQCAWLDVFERFGMVPGQLHGDAVQEREPALNARTRHGLFFPDDRQVEPDSLTAGLLKRCQDLGVEIHEHTPVRRFLRQGGTVTGVLTDKGEFTGDTLLLAAGVWTGRLSRRLGVPLPIRPGKGYSVDYAPAPVQLRTSLTLEDARVAVTPLSGFLRLAGTMEFGGLEENIDPRRVAAIKRAAADAFTGWDNPPGEAAPWAGMRPMTPDGLPVIGRLHPLPNVYVASGHGMLGLTLAPATAEIISEAITRHRLPALAEAVSPRRFA</sequence>
<dbReference type="Gene3D" id="3.50.50.60">
    <property type="entry name" value="FAD/NAD(P)-binding domain"/>
    <property type="match status" value="2"/>
</dbReference>
<dbReference type="Proteomes" id="UP001519064">
    <property type="component" value="Unassembled WGS sequence"/>
</dbReference>
<name>A0ABS3XFX2_9ACTN</name>
<dbReference type="PANTHER" id="PTHR13847:SF289">
    <property type="entry name" value="GLYCINE OXIDASE"/>
    <property type="match status" value="1"/>
</dbReference>
<gene>
    <name evidence="3" type="ORF">ITI46_21895</name>
</gene>
<keyword evidence="1" id="KW-0560">Oxidoreductase</keyword>
<evidence type="ECO:0000313" key="3">
    <source>
        <dbReference type="EMBL" id="MBO8194292.1"/>
    </source>
</evidence>
<dbReference type="RefSeq" id="WP_209241398.1">
    <property type="nucleotide sequence ID" value="NZ_JADKMA010000120.1"/>
</dbReference>
<dbReference type="Gene3D" id="3.30.9.10">
    <property type="entry name" value="D-Amino Acid Oxidase, subunit A, domain 2"/>
    <property type="match status" value="1"/>
</dbReference>
<accession>A0ABS3XFX2</accession>
<feature type="domain" description="FAD dependent oxidoreductase" evidence="2">
    <location>
        <begin position="2"/>
        <end position="392"/>
    </location>
</feature>
<organism evidence="3 4">
    <name type="scientific">Streptomyces oryzae</name>
    <dbReference type="NCBI Taxonomy" id="1434886"/>
    <lineage>
        <taxon>Bacteria</taxon>
        <taxon>Bacillati</taxon>
        <taxon>Actinomycetota</taxon>
        <taxon>Actinomycetes</taxon>
        <taxon>Kitasatosporales</taxon>
        <taxon>Streptomycetaceae</taxon>
        <taxon>Streptomyces</taxon>
    </lineage>
</organism>
<dbReference type="SUPFAM" id="SSF51905">
    <property type="entry name" value="FAD/NAD(P)-binding domain"/>
    <property type="match status" value="1"/>
</dbReference>
<evidence type="ECO:0000256" key="1">
    <source>
        <dbReference type="ARBA" id="ARBA00023002"/>
    </source>
</evidence>
<dbReference type="InterPro" id="IPR006076">
    <property type="entry name" value="FAD-dep_OxRdtase"/>
</dbReference>
<dbReference type="EMBL" id="JADKMA010000120">
    <property type="protein sequence ID" value="MBO8194292.1"/>
    <property type="molecule type" value="Genomic_DNA"/>
</dbReference>
<dbReference type="Pfam" id="PF01266">
    <property type="entry name" value="DAO"/>
    <property type="match status" value="1"/>
</dbReference>
<protein>
    <submittedName>
        <fullName evidence="3">FAD-dependent oxidoreductase</fullName>
    </submittedName>
</protein>
<keyword evidence="4" id="KW-1185">Reference proteome</keyword>
<dbReference type="SUPFAM" id="SSF54373">
    <property type="entry name" value="FAD-linked reductases, C-terminal domain"/>
    <property type="match status" value="1"/>
</dbReference>
<dbReference type="PANTHER" id="PTHR13847">
    <property type="entry name" value="SARCOSINE DEHYDROGENASE-RELATED"/>
    <property type="match status" value="1"/>
</dbReference>